<dbReference type="InterPro" id="IPR050661">
    <property type="entry name" value="BglG_antiterminators"/>
</dbReference>
<keyword evidence="1" id="KW-0805">Transcription regulation</keyword>
<keyword evidence="4" id="KW-1185">Reference proteome</keyword>
<dbReference type="PANTHER" id="PTHR30185">
    <property type="entry name" value="CRYPTIC BETA-GLUCOSIDE BGL OPERON ANTITERMINATOR"/>
    <property type="match status" value="1"/>
</dbReference>
<reference evidence="3" key="1">
    <citation type="submission" date="2020-03" db="EMBL/GenBank/DDBJ databases">
        <title>Spirochaetal bacteria isolated from arthropods constitute a novel genus Entomospira genus novum within the order Spirochaetales.</title>
        <authorList>
            <person name="Grana-Miraglia L."/>
            <person name="Sikutova S."/>
            <person name="Fingerle V."/>
            <person name="Sing A."/>
            <person name="Castillo-Ramirez S."/>
            <person name="Margos G."/>
            <person name="Rudolf I."/>
        </authorList>
    </citation>
    <scope>NUCLEOTIDE SEQUENCE</scope>
    <source>
        <strain evidence="3">BR149</strain>
    </source>
</reference>
<dbReference type="RefSeq" id="WP_167695534.1">
    <property type="nucleotide sequence ID" value="NZ_CP118181.1"/>
</dbReference>
<protein>
    <recommendedName>
        <fullName evidence="5">HTH domain-containing protein</fullName>
    </recommendedName>
</protein>
<evidence type="ECO:0000313" key="3">
    <source>
        <dbReference type="EMBL" id="NIZ69444.1"/>
    </source>
</evidence>
<evidence type="ECO:0000256" key="1">
    <source>
        <dbReference type="ARBA" id="ARBA00023015"/>
    </source>
</evidence>
<accession>A0A968GF80</accession>
<organism evidence="3 4">
    <name type="scientific">Entomospira culicis</name>
    <dbReference type="NCBI Taxonomy" id="2719989"/>
    <lineage>
        <taxon>Bacteria</taxon>
        <taxon>Pseudomonadati</taxon>
        <taxon>Spirochaetota</taxon>
        <taxon>Spirochaetia</taxon>
        <taxon>Spirochaetales</taxon>
        <taxon>Spirochaetaceae</taxon>
        <taxon>Entomospira</taxon>
    </lineage>
</organism>
<dbReference type="PANTHER" id="PTHR30185:SF18">
    <property type="entry name" value="TRANSCRIPTIONAL REGULATOR MTLR"/>
    <property type="match status" value="1"/>
</dbReference>
<evidence type="ECO:0000313" key="4">
    <source>
        <dbReference type="Proteomes" id="UP000778951"/>
    </source>
</evidence>
<dbReference type="AlphaFoldDB" id="A0A968GF80"/>
<gene>
    <name evidence="3" type="ORF">HCT48_04350</name>
</gene>
<proteinExistence type="predicted"/>
<name>A0A968GF80_9SPIO</name>
<dbReference type="Proteomes" id="UP000778951">
    <property type="component" value="Unassembled WGS sequence"/>
</dbReference>
<dbReference type="EMBL" id="JAATLM010000001">
    <property type="protein sequence ID" value="NIZ69444.1"/>
    <property type="molecule type" value="Genomic_DNA"/>
</dbReference>
<keyword evidence="2" id="KW-0804">Transcription</keyword>
<sequence length="625" mass="72441">MSYSYQRAIEFFRLLAKESTYKPVHFYAKALNVSSKSIFYYLEQLEHLLDQKTFALHKEPSKGIFLEQSNQEIFLDQIIKENIPLHRQIKILHMLIRDKESPSVTQLSQQFNVAKTSILADYKKILGDLTTFTNLHIQLVRQKIYISNNFLGKAQLHLLFIQKINRILPQPPTTAQQLFNQLHAFYPQGCRDQALKALDQLLQSLPRHQQSPHAKLCLAVIFLIFLYESPTSVILPPIMQLYLPHPLECLLNRILPPHLHSDNNKRFLYTQLVTLNLTSAPTISPPQSRHLYQILMLLAHTLDNATIASKETQNALTRAYTLFQLQAKLAIDVDPHTSNILLQHHSLMLNIALLTLTYYHHHHDLPYTTLSACTFLAYLILTLEKPTSHKVYLLSNLDKPSHLLLKKELTAILPASAHLEDLPAIDLLSSTQKESCFLISTYPLPIHDSYHLITPKLTHQAQENLLQKYLCYCHHPPQNMPTTLPLPQFTLIPQLIHKNLFFSESRLHTKPKIFALVARALLQYHFTTINLQEEITLTDNFQKVDTNHDWVVLQLPPHYVRRSSLTIYLGEKAIQWHHHVVRNLLLICLCPEDQRQTPQVLREIYDLLRQPHPIKIIKELFTSHA</sequence>
<comment type="caution">
    <text evidence="3">The sequence shown here is derived from an EMBL/GenBank/DDBJ whole genome shotgun (WGS) entry which is preliminary data.</text>
</comment>
<evidence type="ECO:0008006" key="5">
    <source>
        <dbReference type="Google" id="ProtNLM"/>
    </source>
</evidence>
<evidence type="ECO:0000256" key="2">
    <source>
        <dbReference type="ARBA" id="ARBA00023163"/>
    </source>
</evidence>